<keyword evidence="2" id="KW-0472">Membrane</keyword>
<feature type="region of interest" description="Disordered" evidence="1">
    <location>
        <begin position="451"/>
        <end position="489"/>
    </location>
</feature>
<gene>
    <name evidence="3" type="ORF">EVOR1521_LOCUS6868</name>
</gene>
<reference evidence="3" key="1">
    <citation type="submission" date="2023-08" db="EMBL/GenBank/DDBJ databases">
        <authorList>
            <person name="Chen Y."/>
            <person name="Shah S."/>
            <person name="Dougan E. K."/>
            <person name="Thang M."/>
            <person name="Chan C."/>
        </authorList>
    </citation>
    <scope>NUCLEOTIDE SEQUENCE</scope>
</reference>
<feature type="compositionally biased region" description="Polar residues" evidence="1">
    <location>
        <begin position="565"/>
        <end position="582"/>
    </location>
</feature>
<keyword evidence="2" id="KW-0812">Transmembrane</keyword>
<feature type="compositionally biased region" description="Basic and acidic residues" evidence="1">
    <location>
        <begin position="477"/>
        <end position="489"/>
    </location>
</feature>
<evidence type="ECO:0000313" key="4">
    <source>
        <dbReference type="Proteomes" id="UP001178507"/>
    </source>
</evidence>
<feature type="region of interest" description="Disordered" evidence="1">
    <location>
        <begin position="407"/>
        <end position="426"/>
    </location>
</feature>
<feature type="compositionally biased region" description="Basic and acidic residues" evidence="1">
    <location>
        <begin position="415"/>
        <end position="424"/>
    </location>
</feature>
<organism evidence="3 4">
    <name type="scientific">Effrenium voratum</name>
    <dbReference type="NCBI Taxonomy" id="2562239"/>
    <lineage>
        <taxon>Eukaryota</taxon>
        <taxon>Sar</taxon>
        <taxon>Alveolata</taxon>
        <taxon>Dinophyceae</taxon>
        <taxon>Suessiales</taxon>
        <taxon>Symbiodiniaceae</taxon>
        <taxon>Effrenium</taxon>
    </lineage>
</organism>
<keyword evidence="4" id="KW-1185">Reference proteome</keyword>
<sequence>MQMMGGAAMAAQLAKQVKDLSDLGQKVTSRCLQGESKLTMQTALKHAESPAWMQKSMIANGPAALGQMADAVTAYHEGNTLQFGQSTGTALRTVLLNEGGSVLPEKLPPKETYPNVTGGFMQGFFGKGMTATIKTPEAPNGMQIDLHKCVGRNVGLFESIWASVVKFYDNSNKPSTEADKEQQATLMAYFAMQMPHIMQQCDLSPENIQALKDAAAGMGKGVSMQMHIPAPAQPETNTKAVTDMAQTVSGYQKLIQHPSSSLEFGQNLGKVFQSALETSMSQKYYVDPEGNLRLRQLTTRVPGAGSMLTPALLVLVVVLLLLVVVAVKSRRALAGWKEHVCQMECHEALQQNASDSYDVEDSLRIFCTVSPQSDAKLRGALEVVRFEPGTEFRELRNWRALHRYKSSAPAASAQEKPEPAKPEGELACSANPELAAAQTEEKLAHGAIPQGQSYRGSRARAQQGAAPPAVAPAAAVSREEVGPPPDGWRRKWERPAAVFAAQSQAQPKSLPPLSAPHRALPHAPPEQLSASSVVARMAAEYWRNENRGSAAASPGSNAAATSTTMSWNSRVSAISATSLPPT</sequence>
<proteinExistence type="predicted"/>
<protein>
    <submittedName>
        <fullName evidence="3">Uncharacterized protein</fullName>
    </submittedName>
</protein>
<evidence type="ECO:0000313" key="3">
    <source>
        <dbReference type="EMBL" id="CAJ1378292.1"/>
    </source>
</evidence>
<evidence type="ECO:0000256" key="2">
    <source>
        <dbReference type="SAM" id="Phobius"/>
    </source>
</evidence>
<comment type="caution">
    <text evidence="3">The sequence shown here is derived from an EMBL/GenBank/DDBJ whole genome shotgun (WGS) entry which is preliminary data.</text>
</comment>
<feature type="compositionally biased region" description="Low complexity" evidence="1">
    <location>
        <begin position="549"/>
        <end position="564"/>
    </location>
</feature>
<accession>A0AA36I130</accession>
<feature type="region of interest" description="Disordered" evidence="1">
    <location>
        <begin position="546"/>
        <end position="582"/>
    </location>
</feature>
<evidence type="ECO:0000256" key="1">
    <source>
        <dbReference type="SAM" id="MobiDB-lite"/>
    </source>
</evidence>
<dbReference type="EMBL" id="CAUJNA010000528">
    <property type="protein sequence ID" value="CAJ1378292.1"/>
    <property type="molecule type" value="Genomic_DNA"/>
</dbReference>
<dbReference type="AlphaFoldDB" id="A0AA36I130"/>
<feature type="compositionally biased region" description="Low complexity" evidence="1">
    <location>
        <begin position="455"/>
        <end position="476"/>
    </location>
</feature>
<keyword evidence="2" id="KW-1133">Transmembrane helix</keyword>
<feature type="region of interest" description="Disordered" evidence="1">
    <location>
        <begin position="502"/>
        <end position="530"/>
    </location>
</feature>
<name>A0AA36I130_9DINO</name>
<dbReference type="Proteomes" id="UP001178507">
    <property type="component" value="Unassembled WGS sequence"/>
</dbReference>
<feature type="transmembrane region" description="Helical" evidence="2">
    <location>
        <begin position="307"/>
        <end position="327"/>
    </location>
</feature>